<dbReference type="NCBIfam" id="TIGR00361">
    <property type="entry name" value="ComEC_Rec2"/>
    <property type="match status" value="1"/>
</dbReference>
<name>A0AB35BVJ7_9GAMM</name>
<feature type="domain" description="ComEC/Rec2-related protein" evidence="7">
    <location>
        <begin position="205"/>
        <end position="467"/>
    </location>
</feature>
<feature type="transmembrane region" description="Helical" evidence="6">
    <location>
        <begin position="12"/>
        <end position="40"/>
    </location>
</feature>
<evidence type="ECO:0000256" key="3">
    <source>
        <dbReference type="ARBA" id="ARBA00022692"/>
    </source>
</evidence>
<protein>
    <submittedName>
        <fullName evidence="8">DNA internalization-related competence protein ComEC/Rec2</fullName>
    </submittedName>
</protein>
<feature type="transmembrane region" description="Helical" evidence="6">
    <location>
        <begin position="353"/>
        <end position="376"/>
    </location>
</feature>
<feature type="transmembrane region" description="Helical" evidence="6">
    <location>
        <begin position="313"/>
        <end position="346"/>
    </location>
</feature>
<evidence type="ECO:0000313" key="9">
    <source>
        <dbReference type="Proteomes" id="UP000680020"/>
    </source>
</evidence>
<evidence type="ECO:0000256" key="2">
    <source>
        <dbReference type="ARBA" id="ARBA00022475"/>
    </source>
</evidence>
<evidence type="ECO:0000256" key="6">
    <source>
        <dbReference type="SAM" id="Phobius"/>
    </source>
</evidence>
<proteinExistence type="predicted"/>
<feature type="transmembrane region" description="Helical" evidence="6">
    <location>
        <begin position="46"/>
        <end position="65"/>
    </location>
</feature>
<gene>
    <name evidence="8" type="ORF">J7561_00940</name>
</gene>
<keyword evidence="3 6" id="KW-0812">Transmembrane</keyword>
<dbReference type="RefSeq" id="WP_213403269.1">
    <property type="nucleotide sequence ID" value="NZ_JAGIBT010000001.1"/>
</dbReference>
<evidence type="ECO:0000256" key="4">
    <source>
        <dbReference type="ARBA" id="ARBA00022989"/>
    </source>
</evidence>
<dbReference type="SUPFAM" id="SSF56281">
    <property type="entry name" value="Metallo-hydrolase/oxidoreductase"/>
    <property type="match status" value="1"/>
</dbReference>
<accession>A0AB35BVJ7</accession>
<feature type="transmembrane region" description="Helical" evidence="6">
    <location>
        <begin position="441"/>
        <end position="465"/>
    </location>
</feature>
<comment type="caution">
    <text evidence="8">The sequence shown here is derived from an EMBL/GenBank/DDBJ whole genome shotgun (WGS) entry which is preliminary data.</text>
</comment>
<evidence type="ECO:0000313" key="8">
    <source>
        <dbReference type="EMBL" id="MBS7823764.1"/>
    </source>
</evidence>
<sequence length="718" mass="80207">MIALSLTTLFSLVAIIFFPLSFTILIISLLCLTILLAILAVFLAKYRLTLCFILIGLLLASLLAIPKLLHYQSAFQALPHQDTYQFQVTAYYPESHALEARIIEPSAFKNLAFRLYNVPKAQPIALSAIYEAQLMLKPNRAKASFHTLPQRLQHLSKNRIATANLANHAQLTEIQPSDAITTLRAHIADELTAHHYQNGDLMAALTVGMTQKIPQDTWSLLRQTGTIHLVSISGLHLTFVALWCFVMLRTLFGLCMIARPAPYQIAAVFSLIIAFGYALLAGMSLPTERALIMFAIFMLTLLWRYPIFNLSSLATALLIVLILAPFSVLTVGLWLSFTAVLILMLLSRFKLPFIVMLLLTQLIISLLAMPIVASFFNEVSLISPLTNLLAIPWTTLFILPPLLMGVVLLPIFPSIADFFLQLSDWGLTHLLQFLKVMNDIPYSHITVPHIPMVWAIVLTVCALMLLTRYGWKIKGITGLIAVSCLCGINFPSHHNRLYIFPVGEGLSVLLESDEQTLLYDTGPYFRGFEAAKSTILPTLNALGIEHLDGIILSLRNQQHIGGTKTIRRQFPDAPVIAHQSLMPLMKEATACQDYHYNGNHLSIVPLPVHTSCAFEVTLDDQRIWLLSNMTPSEWQALTKLPAPDILLMPNKGRSGQLIIPNTWDATLIASTKTVHPNHSHFNIHNAYDGAIMINIKKGRHHVKTAASHHYWWMTKSQP</sequence>
<dbReference type="Gene3D" id="3.60.15.10">
    <property type="entry name" value="Ribonuclease Z/Hydroxyacylglutathione hydrolase-like"/>
    <property type="match status" value="1"/>
</dbReference>
<evidence type="ECO:0000256" key="5">
    <source>
        <dbReference type="ARBA" id="ARBA00023136"/>
    </source>
</evidence>
<evidence type="ECO:0000259" key="7">
    <source>
        <dbReference type="Pfam" id="PF03772"/>
    </source>
</evidence>
<keyword evidence="5 6" id="KW-0472">Membrane</keyword>
<reference evidence="8" key="1">
    <citation type="submission" date="2021-03" db="EMBL/GenBank/DDBJ databases">
        <title>Identification and antibiotic profiling of Wohlfahrtiimonas chitiniclastica, an underestimated human pathogen.</title>
        <authorList>
            <person name="Kopf A."/>
            <person name="Bunk B."/>
            <person name="Coldewey S."/>
            <person name="Gunzer F."/>
            <person name="Riedel T."/>
            <person name="Schroettner P."/>
        </authorList>
    </citation>
    <scope>NUCLEOTIDE SEQUENCE</scope>
    <source>
        <strain evidence="8">DSM 100917</strain>
    </source>
</reference>
<dbReference type="EMBL" id="JAGIBU010000001">
    <property type="protein sequence ID" value="MBS7823764.1"/>
    <property type="molecule type" value="Genomic_DNA"/>
</dbReference>
<dbReference type="PANTHER" id="PTHR30619">
    <property type="entry name" value="DNA INTERNALIZATION/COMPETENCE PROTEIN COMEC/REC2"/>
    <property type="match status" value="1"/>
</dbReference>
<dbReference type="Proteomes" id="UP000680020">
    <property type="component" value="Unassembled WGS sequence"/>
</dbReference>
<dbReference type="InterPro" id="IPR036866">
    <property type="entry name" value="RibonucZ/Hydroxyglut_hydro"/>
</dbReference>
<feature type="transmembrane region" description="Helical" evidence="6">
    <location>
        <begin position="229"/>
        <end position="251"/>
    </location>
</feature>
<comment type="subcellular location">
    <subcellularLocation>
        <location evidence="1">Cell membrane</location>
        <topology evidence="1">Multi-pass membrane protein</topology>
    </subcellularLocation>
</comment>
<organism evidence="8 9">
    <name type="scientific">Wohlfahrtiimonas chitiniclastica</name>
    <dbReference type="NCBI Taxonomy" id="400946"/>
    <lineage>
        <taxon>Bacteria</taxon>
        <taxon>Pseudomonadati</taxon>
        <taxon>Pseudomonadota</taxon>
        <taxon>Gammaproteobacteria</taxon>
        <taxon>Cardiobacteriales</taxon>
        <taxon>Ignatzschineriaceae</taxon>
        <taxon>Wohlfahrtiimonas</taxon>
    </lineage>
</organism>
<keyword evidence="2" id="KW-1003">Cell membrane</keyword>
<dbReference type="Pfam" id="PF03772">
    <property type="entry name" value="Competence"/>
    <property type="match status" value="1"/>
</dbReference>
<dbReference type="AlphaFoldDB" id="A0AB35BVJ7"/>
<dbReference type="GO" id="GO:0005886">
    <property type="term" value="C:plasma membrane"/>
    <property type="evidence" value="ECO:0007669"/>
    <property type="project" value="UniProtKB-SubCell"/>
</dbReference>
<dbReference type="GO" id="GO:0030420">
    <property type="term" value="P:establishment of competence for transformation"/>
    <property type="evidence" value="ECO:0007669"/>
    <property type="project" value="InterPro"/>
</dbReference>
<dbReference type="NCBIfam" id="TIGR00360">
    <property type="entry name" value="ComEC_N-term"/>
    <property type="match status" value="1"/>
</dbReference>
<dbReference type="PANTHER" id="PTHR30619:SF1">
    <property type="entry name" value="RECOMBINATION PROTEIN 2"/>
    <property type="match status" value="1"/>
</dbReference>
<keyword evidence="4 6" id="KW-1133">Transmembrane helix</keyword>
<evidence type="ECO:0000256" key="1">
    <source>
        <dbReference type="ARBA" id="ARBA00004651"/>
    </source>
</evidence>
<feature type="transmembrane region" description="Helical" evidence="6">
    <location>
        <begin position="396"/>
        <end position="420"/>
    </location>
</feature>
<dbReference type="InterPro" id="IPR004477">
    <property type="entry name" value="ComEC_N"/>
</dbReference>
<dbReference type="InterPro" id="IPR004797">
    <property type="entry name" value="Competence_ComEC/Rec2"/>
</dbReference>
<feature type="transmembrane region" description="Helical" evidence="6">
    <location>
        <begin position="290"/>
        <end position="307"/>
    </location>
</feature>
<dbReference type="InterPro" id="IPR052159">
    <property type="entry name" value="Competence_DNA_uptake"/>
</dbReference>
<feature type="transmembrane region" description="Helical" evidence="6">
    <location>
        <begin position="263"/>
        <end position="283"/>
    </location>
</feature>